<organism evidence="9 10">
    <name type="scientific">Blattamonas nauphoetae</name>
    <dbReference type="NCBI Taxonomy" id="2049346"/>
    <lineage>
        <taxon>Eukaryota</taxon>
        <taxon>Metamonada</taxon>
        <taxon>Preaxostyla</taxon>
        <taxon>Oxymonadida</taxon>
        <taxon>Blattamonas</taxon>
    </lineage>
</organism>
<protein>
    <recommendedName>
        <fullName evidence="7">Palmitoyltransferase</fullName>
        <ecNumber evidence="7">2.3.1.225</ecNumber>
    </recommendedName>
</protein>
<comment type="domain">
    <text evidence="7">The DHHC domain is required for palmitoyltransferase activity.</text>
</comment>
<feature type="domain" description="Palmitoyltransferase DHHC" evidence="8">
    <location>
        <begin position="190"/>
        <end position="308"/>
    </location>
</feature>
<sequence>MAAPYIWKGMNKTRMRSMTYCDACMGGFVMLIQFSVVITYFSIVTPYLYTLSKTASLIIGLLFAVLMYLGIVSYQGVFWMDPGTQSRMWTEAKNQEVETRTMIFRREFEESERRRASQVNYGTPEIPIITQRPIPSADLDEEPLNLISSQDSDTSLLLRERLPDHTTIQPTMLLAPPYTMGRVARFLGYSFCEKCQSVRPDRAHHCSICKRCIMRMDHHCPFTGNCVGQFNHKHFILFLIYTDAAAVIYIILGILSVIHFLMGDPSTIRVSAVFVLIICIIVLALALAAAMMLCTHCFYCFSNLTTLDDDDRQTKQTFKRSNKMASAATIFGNTRKNWWNPIYMPDINEDELYCAAKLNQQPLFN</sequence>
<dbReference type="PANTHER" id="PTHR12246">
    <property type="entry name" value="PALMITOYLTRANSFERASE ZDHHC16"/>
    <property type="match status" value="1"/>
</dbReference>
<evidence type="ECO:0000256" key="6">
    <source>
        <dbReference type="ARBA" id="ARBA00023315"/>
    </source>
</evidence>
<evidence type="ECO:0000256" key="7">
    <source>
        <dbReference type="RuleBase" id="RU079119"/>
    </source>
</evidence>
<dbReference type="EC" id="2.3.1.225" evidence="7"/>
<dbReference type="PROSITE" id="PS50216">
    <property type="entry name" value="DHHC"/>
    <property type="match status" value="1"/>
</dbReference>
<evidence type="ECO:0000256" key="1">
    <source>
        <dbReference type="ARBA" id="ARBA00004141"/>
    </source>
</evidence>
<reference evidence="9 10" key="1">
    <citation type="journal article" date="2022" name="bioRxiv">
        <title>Genomics of Preaxostyla Flagellates Illuminates Evolutionary Transitions and the Path Towards Mitochondrial Loss.</title>
        <authorList>
            <person name="Novak L.V.F."/>
            <person name="Treitli S.C."/>
            <person name="Pyrih J."/>
            <person name="Halakuc P."/>
            <person name="Pipaliya S.V."/>
            <person name="Vacek V."/>
            <person name="Brzon O."/>
            <person name="Soukal P."/>
            <person name="Eme L."/>
            <person name="Dacks J.B."/>
            <person name="Karnkowska A."/>
            <person name="Elias M."/>
            <person name="Hampl V."/>
        </authorList>
    </citation>
    <scope>NUCLEOTIDE SEQUENCE [LARGE SCALE GENOMIC DNA]</scope>
    <source>
        <strain evidence="9">NAU3</strain>
        <tissue evidence="9">Gut</tissue>
    </source>
</reference>
<evidence type="ECO:0000259" key="8">
    <source>
        <dbReference type="Pfam" id="PF01529"/>
    </source>
</evidence>
<accession>A0ABQ9Y6S3</accession>
<evidence type="ECO:0000313" key="9">
    <source>
        <dbReference type="EMBL" id="KAK2959393.1"/>
    </source>
</evidence>
<dbReference type="InterPro" id="IPR039859">
    <property type="entry name" value="PFA4/ZDH16/20/ERF2-like"/>
</dbReference>
<comment type="similarity">
    <text evidence="7">Belongs to the DHHC palmitoyltransferase family.</text>
</comment>
<keyword evidence="4 7" id="KW-1133">Transmembrane helix</keyword>
<keyword evidence="10" id="KW-1185">Reference proteome</keyword>
<proteinExistence type="inferred from homology"/>
<gene>
    <name evidence="9" type="ORF">BLNAU_5702</name>
</gene>
<evidence type="ECO:0000256" key="4">
    <source>
        <dbReference type="ARBA" id="ARBA00022989"/>
    </source>
</evidence>
<dbReference type="GO" id="GO:0019706">
    <property type="term" value="F:protein-cysteine S-palmitoyltransferase activity"/>
    <property type="evidence" value="ECO:0007669"/>
    <property type="project" value="UniProtKB-EC"/>
</dbReference>
<feature type="transmembrane region" description="Helical" evidence="7">
    <location>
        <begin position="235"/>
        <end position="262"/>
    </location>
</feature>
<comment type="subcellular location">
    <subcellularLocation>
        <location evidence="1">Membrane</location>
        <topology evidence="1">Multi-pass membrane protein</topology>
    </subcellularLocation>
</comment>
<comment type="caution">
    <text evidence="9">The sequence shown here is derived from an EMBL/GenBank/DDBJ whole genome shotgun (WGS) entry which is preliminary data.</text>
</comment>
<keyword evidence="3 7" id="KW-0812">Transmembrane</keyword>
<dbReference type="Pfam" id="PF01529">
    <property type="entry name" value="DHHC"/>
    <property type="match status" value="1"/>
</dbReference>
<name>A0ABQ9Y6S3_9EUKA</name>
<keyword evidence="6 7" id="KW-0012">Acyltransferase</keyword>
<dbReference type="Proteomes" id="UP001281761">
    <property type="component" value="Unassembled WGS sequence"/>
</dbReference>
<evidence type="ECO:0000313" key="10">
    <source>
        <dbReference type="Proteomes" id="UP001281761"/>
    </source>
</evidence>
<evidence type="ECO:0000256" key="2">
    <source>
        <dbReference type="ARBA" id="ARBA00022679"/>
    </source>
</evidence>
<comment type="catalytic activity">
    <reaction evidence="7">
        <text>L-cysteinyl-[protein] + hexadecanoyl-CoA = S-hexadecanoyl-L-cysteinyl-[protein] + CoA</text>
        <dbReference type="Rhea" id="RHEA:36683"/>
        <dbReference type="Rhea" id="RHEA-COMP:10131"/>
        <dbReference type="Rhea" id="RHEA-COMP:11032"/>
        <dbReference type="ChEBI" id="CHEBI:29950"/>
        <dbReference type="ChEBI" id="CHEBI:57287"/>
        <dbReference type="ChEBI" id="CHEBI:57379"/>
        <dbReference type="ChEBI" id="CHEBI:74151"/>
        <dbReference type="EC" id="2.3.1.225"/>
    </reaction>
</comment>
<keyword evidence="5 7" id="KW-0472">Membrane</keyword>
<evidence type="ECO:0000256" key="5">
    <source>
        <dbReference type="ARBA" id="ARBA00023136"/>
    </source>
</evidence>
<feature type="transmembrane region" description="Helical" evidence="7">
    <location>
        <begin position="55"/>
        <end position="79"/>
    </location>
</feature>
<feature type="transmembrane region" description="Helical" evidence="7">
    <location>
        <begin position="268"/>
        <end position="294"/>
    </location>
</feature>
<dbReference type="EMBL" id="JARBJD010000030">
    <property type="protein sequence ID" value="KAK2959393.1"/>
    <property type="molecule type" value="Genomic_DNA"/>
</dbReference>
<dbReference type="InterPro" id="IPR001594">
    <property type="entry name" value="Palmitoyltrfase_DHHC"/>
</dbReference>
<evidence type="ECO:0000256" key="3">
    <source>
        <dbReference type="ARBA" id="ARBA00022692"/>
    </source>
</evidence>
<keyword evidence="2 7" id="KW-0808">Transferase</keyword>
<feature type="transmembrane region" description="Helical" evidence="7">
    <location>
        <begin position="20"/>
        <end position="43"/>
    </location>
</feature>